<dbReference type="InterPro" id="IPR006665">
    <property type="entry name" value="OmpA-like"/>
</dbReference>
<gene>
    <name evidence="5" type="ORF">SAMN06265373_11071</name>
</gene>
<organism evidence="5 6">
    <name type="scientific">Shimia sagamensis</name>
    <dbReference type="NCBI Taxonomy" id="1566352"/>
    <lineage>
        <taxon>Bacteria</taxon>
        <taxon>Pseudomonadati</taxon>
        <taxon>Pseudomonadota</taxon>
        <taxon>Alphaproteobacteria</taxon>
        <taxon>Rhodobacterales</taxon>
        <taxon>Roseobacteraceae</taxon>
    </lineage>
</organism>
<evidence type="ECO:0000256" key="1">
    <source>
        <dbReference type="PROSITE-ProRule" id="PRU00473"/>
    </source>
</evidence>
<comment type="caution">
    <text evidence="5">The sequence shown here is derived from an EMBL/GenBank/DDBJ whole genome shotgun (WGS) entry which is preliminary data.</text>
</comment>
<evidence type="ECO:0000256" key="3">
    <source>
        <dbReference type="SAM" id="Phobius"/>
    </source>
</evidence>
<dbReference type="InterPro" id="IPR036737">
    <property type="entry name" value="OmpA-like_sf"/>
</dbReference>
<keyword evidence="1 3" id="KW-0472">Membrane</keyword>
<keyword evidence="6" id="KW-1185">Reference proteome</keyword>
<dbReference type="Pfam" id="PF09850">
    <property type="entry name" value="DotU"/>
    <property type="match status" value="1"/>
</dbReference>
<proteinExistence type="predicted"/>
<dbReference type="SUPFAM" id="SSF103088">
    <property type="entry name" value="OmpA-like"/>
    <property type="match status" value="1"/>
</dbReference>
<dbReference type="Gene3D" id="1.25.40.590">
    <property type="entry name" value="Type IV / VI secretion system, DotU"/>
    <property type="match status" value="1"/>
</dbReference>
<dbReference type="CDD" id="cd07185">
    <property type="entry name" value="OmpA_C-like"/>
    <property type="match status" value="1"/>
</dbReference>
<accession>A0ABY1PI65</accession>
<dbReference type="Proteomes" id="UP001157961">
    <property type="component" value="Unassembled WGS sequence"/>
</dbReference>
<dbReference type="NCBIfam" id="TIGR03349">
    <property type="entry name" value="IV_VI_DotU"/>
    <property type="match status" value="1"/>
</dbReference>
<evidence type="ECO:0000313" key="6">
    <source>
        <dbReference type="Proteomes" id="UP001157961"/>
    </source>
</evidence>
<dbReference type="PANTHER" id="PTHR38033">
    <property type="entry name" value="MEMBRANE PROTEIN-RELATED"/>
    <property type="match status" value="1"/>
</dbReference>
<dbReference type="RefSeq" id="WP_283427752.1">
    <property type="nucleotide sequence ID" value="NZ_FXTY01000010.1"/>
</dbReference>
<name>A0ABY1PI65_9RHOB</name>
<dbReference type="InterPro" id="IPR038522">
    <property type="entry name" value="T4/T6SS_DotU_sf"/>
</dbReference>
<dbReference type="PROSITE" id="PS51123">
    <property type="entry name" value="OMPA_2"/>
    <property type="match status" value="1"/>
</dbReference>
<feature type="domain" description="OmpA-like" evidence="4">
    <location>
        <begin position="328"/>
        <end position="452"/>
    </location>
</feature>
<feature type="compositionally biased region" description="Basic residues" evidence="2">
    <location>
        <begin position="16"/>
        <end position="25"/>
    </location>
</feature>
<sequence length="452" mass="48940">MNGDDPFGLENDAGRTRVRPVRRSPHPTPAAQSQSRATGPGLEARLRDSRANDNPFVKAYAPLLGLAPELERATAPEAPDMLRGRLQDNLTYARDNAVSAGVPLTRADQGAWFVAALLDDVALNTPWGVSSGWPQNPLVAALYGNVDAGERFFDLAEDLIRYPERDPELLELVFLCLSLGFRGKHRVSGSGDAALSQMRSQLARLLRDREAEDALLAPHWQGVEAADEPKRFVVPLWSIALVGIAVITLIYVGLGMRLSAKGEQLYTLASVLPPPDRADIFRPIIETVEEPVLPVAANPVLLELLPLFAEAAPKDTARALTGREDIAVAVMVVQATSPEVFRSSKAVLNQEYNELVTTMAAVIIEYQEVIGQVRVVGHTDSVPVQRSNPFQSNQGLSEARAKTIADMLIAAGVPAELISSEGKAAADPIADNATKEGRARNRRVEIILQKKV</sequence>
<evidence type="ECO:0000259" key="4">
    <source>
        <dbReference type="PROSITE" id="PS51123"/>
    </source>
</evidence>
<dbReference type="EMBL" id="FXTY01000010">
    <property type="protein sequence ID" value="SMP34732.1"/>
    <property type="molecule type" value="Genomic_DNA"/>
</dbReference>
<evidence type="ECO:0000256" key="2">
    <source>
        <dbReference type="SAM" id="MobiDB-lite"/>
    </source>
</evidence>
<evidence type="ECO:0000313" key="5">
    <source>
        <dbReference type="EMBL" id="SMP34732.1"/>
    </source>
</evidence>
<feature type="region of interest" description="Disordered" evidence="2">
    <location>
        <begin position="1"/>
        <end position="42"/>
    </location>
</feature>
<keyword evidence="3" id="KW-0812">Transmembrane</keyword>
<dbReference type="Pfam" id="PF00691">
    <property type="entry name" value="OmpA"/>
    <property type="match status" value="1"/>
</dbReference>
<protein>
    <submittedName>
        <fullName evidence="5">Type VI secretion system protein ImpK</fullName>
    </submittedName>
</protein>
<feature type="transmembrane region" description="Helical" evidence="3">
    <location>
        <begin position="232"/>
        <end position="254"/>
    </location>
</feature>
<dbReference type="NCBIfam" id="NF038228">
    <property type="entry name" value="IcmH_DotU_IVB"/>
    <property type="match status" value="1"/>
</dbReference>
<reference evidence="5 6" key="1">
    <citation type="submission" date="2017-05" db="EMBL/GenBank/DDBJ databases">
        <authorList>
            <person name="Varghese N."/>
            <person name="Submissions S."/>
        </authorList>
    </citation>
    <scope>NUCLEOTIDE SEQUENCE [LARGE SCALE GENOMIC DNA]</scope>
    <source>
        <strain evidence="5 6">DSM 29734</strain>
    </source>
</reference>
<dbReference type="InterPro" id="IPR017732">
    <property type="entry name" value="T4/T6SS_DotU"/>
</dbReference>
<keyword evidence="3" id="KW-1133">Transmembrane helix</keyword>
<dbReference type="Gene3D" id="3.30.1330.60">
    <property type="entry name" value="OmpA-like domain"/>
    <property type="match status" value="1"/>
</dbReference>
<dbReference type="PANTHER" id="PTHR38033:SF1">
    <property type="entry name" value="DOTU FAMILY TYPE IV_VI SECRETION SYSTEM PROTEIN"/>
    <property type="match status" value="1"/>
</dbReference>